<organism evidence="2 3">
    <name type="scientific">Megaselia scalaris</name>
    <name type="common">Humpbacked fly</name>
    <name type="synonym">Phora scalaris</name>
    <dbReference type="NCBI Taxonomy" id="36166"/>
    <lineage>
        <taxon>Eukaryota</taxon>
        <taxon>Metazoa</taxon>
        <taxon>Ecdysozoa</taxon>
        <taxon>Arthropoda</taxon>
        <taxon>Hexapoda</taxon>
        <taxon>Insecta</taxon>
        <taxon>Pterygota</taxon>
        <taxon>Neoptera</taxon>
        <taxon>Endopterygota</taxon>
        <taxon>Diptera</taxon>
        <taxon>Brachycera</taxon>
        <taxon>Muscomorpha</taxon>
        <taxon>Platypezoidea</taxon>
        <taxon>Phoridae</taxon>
        <taxon>Megaseliini</taxon>
        <taxon>Megaselia</taxon>
    </lineage>
</organism>
<dbReference type="EMBL" id="CAQQ02182277">
    <property type="status" value="NOT_ANNOTATED_CDS"/>
    <property type="molecule type" value="Genomic_DNA"/>
</dbReference>
<evidence type="ECO:0008006" key="4">
    <source>
        <dbReference type="Google" id="ProtNLM"/>
    </source>
</evidence>
<name>T1GPL6_MEGSC</name>
<reference evidence="2" key="2">
    <citation type="submission" date="2015-06" db="UniProtKB">
        <authorList>
            <consortium name="EnsemblMetazoa"/>
        </authorList>
    </citation>
    <scope>IDENTIFICATION</scope>
</reference>
<evidence type="ECO:0000313" key="3">
    <source>
        <dbReference type="Proteomes" id="UP000015102"/>
    </source>
</evidence>
<feature type="signal peptide" evidence="1">
    <location>
        <begin position="1"/>
        <end position="16"/>
    </location>
</feature>
<dbReference type="AlphaFoldDB" id="T1GPL6"/>
<dbReference type="Proteomes" id="UP000015102">
    <property type="component" value="Unassembled WGS sequence"/>
</dbReference>
<dbReference type="EnsemblMetazoa" id="MESCA005550-RA">
    <property type="protein sequence ID" value="MESCA005550-PA"/>
    <property type="gene ID" value="MESCA005550"/>
</dbReference>
<dbReference type="OMA" id="KYMPYIV"/>
<feature type="chain" id="PRO_5004588444" description="DUF4794 domain-containing protein" evidence="1">
    <location>
        <begin position="17"/>
        <end position="213"/>
    </location>
</feature>
<keyword evidence="1" id="KW-0732">Signal</keyword>
<proteinExistence type="predicted"/>
<evidence type="ECO:0000313" key="2">
    <source>
        <dbReference type="EnsemblMetazoa" id="MESCA005550-PA"/>
    </source>
</evidence>
<dbReference type="HOGENOM" id="CLU_1176446_0_0_1"/>
<keyword evidence="3" id="KW-1185">Reference proteome</keyword>
<protein>
    <recommendedName>
        <fullName evidence="4">DUF4794 domain-containing protein</fullName>
    </recommendedName>
</protein>
<dbReference type="EMBL" id="CAQQ02182278">
    <property type="status" value="NOT_ANNOTATED_CDS"/>
    <property type="molecule type" value="Genomic_DNA"/>
</dbReference>
<dbReference type="EMBL" id="CAQQ02182279">
    <property type="status" value="NOT_ANNOTATED_CDS"/>
    <property type="molecule type" value="Genomic_DNA"/>
</dbReference>
<evidence type="ECO:0000256" key="1">
    <source>
        <dbReference type="SAM" id="SignalP"/>
    </source>
</evidence>
<accession>T1GPL6</accession>
<sequence>MNVGYLLVSLASLTTAIRVDWNTNQGPIVPPIPTVQPVPQPPFRSPAPVWEDQSNDIPNPNPYQYVLPPPSRPKYPDNNYLTAPLYPNRQTAYQVVPIPATAINSLYYNYKNNIVPSLGIQYIPNIGNRYTYVIPSSGTATASTTTTTTTSASKSGNYIKPDKLNGKYNPKLKKYKANRDSNYSRIFFKAIWLYISKTVLMELPTLPWERHDT</sequence>
<reference evidence="3" key="1">
    <citation type="submission" date="2013-02" db="EMBL/GenBank/DDBJ databases">
        <authorList>
            <person name="Hughes D."/>
        </authorList>
    </citation>
    <scope>NUCLEOTIDE SEQUENCE</scope>
    <source>
        <strain>Durham</strain>
        <strain evidence="3">NC isolate 2 -- Noor lab</strain>
    </source>
</reference>